<accession>A0A1I6RZ25</accession>
<gene>
    <name evidence="1" type="ORF">HMI01_15210</name>
    <name evidence="2" type="ORF">SAMN05421668_10742</name>
</gene>
<name>A0A1I6RZ25_9BACI</name>
<dbReference type="Proteomes" id="UP000199139">
    <property type="component" value="Unassembled WGS sequence"/>
</dbReference>
<evidence type="ECO:0000313" key="2">
    <source>
        <dbReference type="EMBL" id="SFS69942.1"/>
    </source>
</evidence>
<dbReference type="RefSeq" id="WP_089853409.1">
    <property type="nucleotide sequence ID" value="NZ_BJWJ01000013.1"/>
</dbReference>
<dbReference type="OrthoDB" id="28713at2"/>
<dbReference type="Proteomes" id="UP000321773">
    <property type="component" value="Unassembled WGS sequence"/>
</dbReference>
<reference evidence="1 4" key="2">
    <citation type="submission" date="2019-07" db="EMBL/GenBank/DDBJ databases">
        <title>Whole genome shotgun sequence of Halolactibacillus miurensis NBRC 100873.</title>
        <authorList>
            <person name="Hosoyama A."/>
            <person name="Uohara A."/>
            <person name="Ohji S."/>
            <person name="Ichikawa N."/>
        </authorList>
    </citation>
    <scope>NUCLEOTIDE SEQUENCE [LARGE SCALE GENOMIC DNA]</scope>
    <source>
        <strain evidence="1 4">NBRC 100873</strain>
    </source>
</reference>
<dbReference type="SUPFAM" id="SSF48371">
    <property type="entry name" value="ARM repeat"/>
    <property type="match status" value="1"/>
</dbReference>
<evidence type="ECO:0000313" key="3">
    <source>
        <dbReference type="Proteomes" id="UP000199139"/>
    </source>
</evidence>
<sequence>MELFKLFGSVLIDDKDAINTLNKVDNKGKSTGKKFADVAKKGALIGTAVVGAAAAAGGALLGMSNKAAGVADNVDKASKRMGVSAEAYQEMDYWASQNGLSQADLEKAVGRLNQRMGEAANGNEKYSGALETLGVNMDDVRNGTLSTEDAFAQSIQSLSEMENGQEQAALASELFGTKLGRELLPALQDGSLSIEDAKKQAQDLGIVLDGDSVAAGVKFTDTMDQVKRSLGAVTTNIGVKVMPMFQKALEWVIANMPTIQTVMGKVFNAISFVVTTAVNVFKAYLLPVFLALYDWIQVNMPMIRETIGNVFSSIKQIWESTLRPVFEAIIGVLNIAWELFKTAWPHIMTVVSVAFEYIKQLWDSILQPTIMFIVDIINVLVGEFKKHMPVIEATFKTMADTIKWAYDTLIKPYIEMVAEIIGWMRDKFSEYILPLIQNVIGWFSQIATGIQNKIEYARDKVSNAIEKIKGLFDGIRTAKDNVLGFFDGIKNGIKEKIEWARDKVKAAIDKIKGFFNFNFKWPKLKMPKFSISGSMNPITWLKDGVPKLKVNWNAKGGIFDKPTIFNTARGLQGVGEAGPEAVLPLNKSTLAGIGDGIARNMSMQNMINILEDIASLLRNQDYQIVMQTGALVGALRKEIDRQLSDETEMRGRGRP</sequence>
<keyword evidence="4" id="KW-1185">Reference proteome</keyword>
<dbReference type="AlphaFoldDB" id="A0A1I6RZ25"/>
<evidence type="ECO:0008006" key="5">
    <source>
        <dbReference type="Google" id="ProtNLM"/>
    </source>
</evidence>
<dbReference type="EMBL" id="BJWJ01000013">
    <property type="protein sequence ID" value="GEM04533.1"/>
    <property type="molecule type" value="Genomic_DNA"/>
</dbReference>
<proteinExistence type="predicted"/>
<evidence type="ECO:0000313" key="4">
    <source>
        <dbReference type="Proteomes" id="UP000321773"/>
    </source>
</evidence>
<dbReference type="STRING" id="306541.SAMN05421668_10742"/>
<protein>
    <recommendedName>
        <fullName evidence="5">Phage-related protein</fullName>
    </recommendedName>
</protein>
<dbReference type="EMBL" id="FPAI01000007">
    <property type="protein sequence ID" value="SFS69942.1"/>
    <property type="molecule type" value="Genomic_DNA"/>
</dbReference>
<dbReference type="InterPro" id="IPR016024">
    <property type="entry name" value="ARM-type_fold"/>
</dbReference>
<organism evidence="2 3">
    <name type="scientific">Halolactibacillus miurensis</name>
    <dbReference type="NCBI Taxonomy" id="306541"/>
    <lineage>
        <taxon>Bacteria</taxon>
        <taxon>Bacillati</taxon>
        <taxon>Bacillota</taxon>
        <taxon>Bacilli</taxon>
        <taxon>Bacillales</taxon>
        <taxon>Bacillaceae</taxon>
        <taxon>Halolactibacillus</taxon>
    </lineage>
</organism>
<reference evidence="2 3" key="1">
    <citation type="submission" date="2016-10" db="EMBL/GenBank/DDBJ databases">
        <authorList>
            <person name="de Groot N.N."/>
        </authorList>
    </citation>
    <scope>NUCLEOTIDE SEQUENCE [LARGE SCALE GENOMIC DNA]</scope>
    <source>
        <strain evidence="2 3">DSM 17074</strain>
    </source>
</reference>
<evidence type="ECO:0000313" key="1">
    <source>
        <dbReference type="EMBL" id="GEM04533.1"/>
    </source>
</evidence>